<protein>
    <submittedName>
        <fullName evidence="2">Uncharacterized protein</fullName>
    </submittedName>
</protein>
<accession>A0A8T0MSI4</accession>
<dbReference type="Proteomes" id="UP000823388">
    <property type="component" value="Chromosome 9N"/>
</dbReference>
<reference evidence="2 3" key="1">
    <citation type="submission" date="2020-05" db="EMBL/GenBank/DDBJ databases">
        <title>WGS assembly of Panicum virgatum.</title>
        <authorList>
            <person name="Lovell J.T."/>
            <person name="Jenkins J."/>
            <person name="Shu S."/>
            <person name="Juenger T.E."/>
            <person name="Schmutz J."/>
        </authorList>
    </citation>
    <scope>NUCLEOTIDE SEQUENCE [LARGE SCALE GENOMIC DNA]</scope>
    <source>
        <strain evidence="3">cv. AP13</strain>
    </source>
</reference>
<evidence type="ECO:0000256" key="1">
    <source>
        <dbReference type="SAM" id="MobiDB-lite"/>
    </source>
</evidence>
<name>A0A8T0MSI4_PANVG</name>
<dbReference type="EMBL" id="CM029054">
    <property type="protein sequence ID" value="KAG2538004.1"/>
    <property type="molecule type" value="Genomic_DNA"/>
</dbReference>
<comment type="caution">
    <text evidence="2">The sequence shown here is derived from an EMBL/GenBank/DDBJ whole genome shotgun (WGS) entry which is preliminary data.</text>
</comment>
<gene>
    <name evidence="2" type="ORF">PVAP13_9NG316446</name>
</gene>
<feature type="region of interest" description="Disordered" evidence="1">
    <location>
        <begin position="55"/>
        <end position="126"/>
    </location>
</feature>
<sequence>MRRPRAVRTTRVKHCHDLLLHRLAGAAPAPLQSPLGPPRAHARAALHLPVIVPAPAQPRPVSTRSRRPRWLAGAGGHPRVESGTAGTGSGRGVLDLASLEPPAPPQLARRRPPSTPAAATPARLREGKGCPAAVVLAGRAGFRRPAPAAARRRGVGEGGGGDGVGVSARVARRGGDAGEVSSPTLASKFYWVPH</sequence>
<proteinExistence type="predicted"/>
<organism evidence="2 3">
    <name type="scientific">Panicum virgatum</name>
    <name type="common">Blackwell switchgrass</name>
    <dbReference type="NCBI Taxonomy" id="38727"/>
    <lineage>
        <taxon>Eukaryota</taxon>
        <taxon>Viridiplantae</taxon>
        <taxon>Streptophyta</taxon>
        <taxon>Embryophyta</taxon>
        <taxon>Tracheophyta</taxon>
        <taxon>Spermatophyta</taxon>
        <taxon>Magnoliopsida</taxon>
        <taxon>Liliopsida</taxon>
        <taxon>Poales</taxon>
        <taxon>Poaceae</taxon>
        <taxon>PACMAD clade</taxon>
        <taxon>Panicoideae</taxon>
        <taxon>Panicodae</taxon>
        <taxon>Paniceae</taxon>
        <taxon>Panicinae</taxon>
        <taxon>Panicum</taxon>
        <taxon>Panicum sect. Hiantes</taxon>
    </lineage>
</organism>
<evidence type="ECO:0000313" key="2">
    <source>
        <dbReference type="EMBL" id="KAG2538004.1"/>
    </source>
</evidence>
<dbReference type="AlphaFoldDB" id="A0A8T0MSI4"/>
<keyword evidence="3" id="KW-1185">Reference proteome</keyword>
<evidence type="ECO:0000313" key="3">
    <source>
        <dbReference type="Proteomes" id="UP000823388"/>
    </source>
</evidence>